<proteinExistence type="predicted"/>
<evidence type="ECO:0008006" key="3">
    <source>
        <dbReference type="Google" id="ProtNLM"/>
    </source>
</evidence>
<keyword evidence="2" id="KW-1185">Reference proteome</keyword>
<dbReference type="EMBL" id="SRPY01001354">
    <property type="protein sequence ID" value="KAG5913360.1"/>
    <property type="molecule type" value="Genomic_DNA"/>
</dbReference>
<gene>
    <name evidence="1" type="ORF">E4U42_001247</name>
</gene>
<sequence length="82" mass="9025">MLPRRYVPRCIPRERAATPPRRSLVTLAIESSCDDTAVAVLSHTRLGTELLFNERICSDSRAFHGVHPVVAVEGHHASLAPL</sequence>
<feature type="non-terminal residue" evidence="1">
    <location>
        <position position="82"/>
    </location>
</feature>
<comment type="caution">
    <text evidence="1">The sequence shown here is derived from an EMBL/GenBank/DDBJ whole genome shotgun (WGS) entry which is preliminary data.</text>
</comment>
<reference evidence="1" key="1">
    <citation type="journal article" date="2020" name="bioRxiv">
        <title>Whole genome comparisons of ergot fungi reveals the divergence and evolution of species within the genus Claviceps are the result of varying mechanisms driving genome evolution and host range expansion.</title>
        <authorList>
            <person name="Wyka S.A."/>
            <person name="Mondo S.J."/>
            <person name="Liu M."/>
            <person name="Dettman J."/>
            <person name="Nalam V."/>
            <person name="Broders K.D."/>
        </authorList>
    </citation>
    <scope>NUCLEOTIDE SEQUENCE</scope>
    <source>
        <strain evidence="1">CCC 489</strain>
    </source>
</reference>
<evidence type="ECO:0000313" key="2">
    <source>
        <dbReference type="Proteomes" id="UP000811619"/>
    </source>
</evidence>
<accession>A0A8K0NHF7</accession>
<evidence type="ECO:0000313" key="1">
    <source>
        <dbReference type="EMBL" id="KAG5913360.1"/>
    </source>
</evidence>
<protein>
    <recommendedName>
        <fullName evidence="3">N(6)-L-threonylcarbamoyladenine synthase</fullName>
    </recommendedName>
</protein>
<name>A0A8K0NHF7_9HYPO</name>
<organism evidence="1 2">
    <name type="scientific">Claviceps africana</name>
    <dbReference type="NCBI Taxonomy" id="83212"/>
    <lineage>
        <taxon>Eukaryota</taxon>
        <taxon>Fungi</taxon>
        <taxon>Dikarya</taxon>
        <taxon>Ascomycota</taxon>
        <taxon>Pezizomycotina</taxon>
        <taxon>Sordariomycetes</taxon>
        <taxon>Hypocreomycetidae</taxon>
        <taxon>Hypocreales</taxon>
        <taxon>Clavicipitaceae</taxon>
        <taxon>Claviceps</taxon>
    </lineage>
</organism>
<dbReference type="OrthoDB" id="10259622at2759"/>
<dbReference type="AlphaFoldDB" id="A0A8K0NHF7"/>
<dbReference type="Gene3D" id="3.30.420.40">
    <property type="match status" value="1"/>
</dbReference>
<dbReference type="Proteomes" id="UP000811619">
    <property type="component" value="Unassembled WGS sequence"/>
</dbReference>